<dbReference type="InterPro" id="IPR009471">
    <property type="entry name" value="Ten_N"/>
</dbReference>
<feature type="domain" description="Teneurin N-terminal" evidence="1">
    <location>
        <begin position="1"/>
        <end position="76"/>
    </location>
</feature>
<dbReference type="OrthoDB" id="9932339at2759"/>
<name>A0A3N0YM05_ANAGA</name>
<dbReference type="Proteomes" id="UP000281406">
    <property type="component" value="Unassembled WGS sequence"/>
</dbReference>
<dbReference type="GO" id="GO:0007165">
    <property type="term" value="P:signal transduction"/>
    <property type="evidence" value="ECO:0007669"/>
    <property type="project" value="InterPro"/>
</dbReference>
<evidence type="ECO:0000259" key="1">
    <source>
        <dbReference type="PROSITE" id="PS51361"/>
    </source>
</evidence>
<proteinExistence type="predicted"/>
<organism evidence="2 3">
    <name type="scientific">Anabarilius grahami</name>
    <name type="common">Kanglang fish</name>
    <name type="synonym">Barilius grahami</name>
    <dbReference type="NCBI Taxonomy" id="495550"/>
    <lineage>
        <taxon>Eukaryota</taxon>
        <taxon>Metazoa</taxon>
        <taxon>Chordata</taxon>
        <taxon>Craniata</taxon>
        <taxon>Vertebrata</taxon>
        <taxon>Euteleostomi</taxon>
        <taxon>Actinopterygii</taxon>
        <taxon>Neopterygii</taxon>
        <taxon>Teleostei</taxon>
        <taxon>Ostariophysi</taxon>
        <taxon>Cypriniformes</taxon>
        <taxon>Xenocyprididae</taxon>
        <taxon>Xenocypridinae</taxon>
        <taxon>Xenocypridinae incertae sedis</taxon>
        <taxon>Anabarilius</taxon>
    </lineage>
</organism>
<accession>A0A3N0YM05</accession>
<dbReference type="PROSITE" id="PS51361">
    <property type="entry name" value="TENEURIN_N"/>
    <property type="match status" value="1"/>
</dbReference>
<reference evidence="2 3" key="1">
    <citation type="submission" date="2018-10" db="EMBL/GenBank/DDBJ databases">
        <title>Genome assembly for a Yunnan-Guizhou Plateau 3E fish, Anabarilius grahami (Regan), and its evolutionary and genetic applications.</title>
        <authorList>
            <person name="Jiang W."/>
        </authorList>
    </citation>
    <scope>NUCLEOTIDE SEQUENCE [LARGE SCALE GENOMIC DNA]</scope>
    <source>
        <strain evidence="2">AG-KIZ</strain>
        <tissue evidence="2">Muscle</tissue>
    </source>
</reference>
<sequence length="108" mass="12299">MDLKERRHRTLTHGHCGKDFQFTTSSLDNDECRVPTQKSYSSSETLKAFDHDSRLHYGGCVADLVHHEADEFTRQGDVSSLLPLICRYLFSLSHLIAYAGRPTSCLRL</sequence>
<evidence type="ECO:0000313" key="2">
    <source>
        <dbReference type="EMBL" id="ROL47292.1"/>
    </source>
</evidence>
<keyword evidence="3" id="KW-1185">Reference proteome</keyword>
<dbReference type="EMBL" id="RJVU01035834">
    <property type="protein sequence ID" value="ROL47292.1"/>
    <property type="molecule type" value="Genomic_DNA"/>
</dbReference>
<dbReference type="Pfam" id="PF06484">
    <property type="entry name" value="Ten_N"/>
    <property type="match status" value="1"/>
</dbReference>
<gene>
    <name evidence="2" type="ORF">DPX16_16880</name>
</gene>
<protein>
    <submittedName>
        <fullName evidence="2">Teneurin-2</fullName>
    </submittedName>
</protein>
<dbReference type="AlphaFoldDB" id="A0A3N0YM05"/>
<comment type="caution">
    <text evidence="2">The sequence shown here is derived from an EMBL/GenBank/DDBJ whole genome shotgun (WGS) entry which is preliminary data.</text>
</comment>
<dbReference type="GO" id="GO:0016020">
    <property type="term" value="C:membrane"/>
    <property type="evidence" value="ECO:0007669"/>
    <property type="project" value="InterPro"/>
</dbReference>
<evidence type="ECO:0000313" key="3">
    <source>
        <dbReference type="Proteomes" id="UP000281406"/>
    </source>
</evidence>